<sequence length="72" mass="7542">MSTPGPTSTPLLPVHYIASSRSSQLPRVHAARVSRVHAAAPPLSPSCADVDIRLANTATPSAKPRIPSLHLL</sequence>
<accession>A0A0D3GGK4</accession>
<proteinExistence type="predicted"/>
<evidence type="ECO:0000313" key="2">
    <source>
        <dbReference type="Proteomes" id="UP000026960"/>
    </source>
</evidence>
<protein>
    <submittedName>
        <fullName evidence="1">Uncharacterized protein</fullName>
    </submittedName>
</protein>
<dbReference type="Proteomes" id="UP000026960">
    <property type="component" value="Chromosome 6"/>
</dbReference>
<name>A0A0D3GGK4_9ORYZ</name>
<dbReference type="PaxDb" id="65489-OBART06G14710.1"/>
<reference evidence="1" key="1">
    <citation type="journal article" date="2009" name="Rice">
        <title>De Novo Next Generation Sequencing of Plant Genomes.</title>
        <authorList>
            <person name="Rounsley S."/>
            <person name="Marri P.R."/>
            <person name="Yu Y."/>
            <person name="He R."/>
            <person name="Sisneros N."/>
            <person name="Goicoechea J.L."/>
            <person name="Lee S.J."/>
            <person name="Angelova A."/>
            <person name="Kudrna D."/>
            <person name="Luo M."/>
            <person name="Affourtit J."/>
            <person name="Desany B."/>
            <person name="Knight J."/>
            <person name="Niazi F."/>
            <person name="Egholm M."/>
            <person name="Wing R.A."/>
        </authorList>
    </citation>
    <scope>NUCLEOTIDE SEQUENCE [LARGE SCALE GENOMIC DNA]</scope>
    <source>
        <strain evidence="1">cv. IRGC 105608</strain>
    </source>
</reference>
<evidence type="ECO:0000313" key="1">
    <source>
        <dbReference type="EnsemblPlants" id="OBART06G14710.1"/>
    </source>
</evidence>
<dbReference type="Gramene" id="OBART06G14710.1">
    <property type="protein sequence ID" value="OBART06G14710.1"/>
    <property type="gene ID" value="OBART06G14710"/>
</dbReference>
<dbReference type="AlphaFoldDB" id="A0A0D3GGK4"/>
<keyword evidence="2" id="KW-1185">Reference proteome</keyword>
<dbReference type="HOGENOM" id="CLU_2726171_0_0_1"/>
<dbReference type="EnsemblPlants" id="OBART06G14710.1">
    <property type="protein sequence ID" value="OBART06G14710.1"/>
    <property type="gene ID" value="OBART06G14710"/>
</dbReference>
<reference evidence="1" key="2">
    <citation type="submission" date="2015-03" db="UniProtKB">
        <authorList>
            <consortium name="EnsemblPlants"/>
        </authorList>
    </citation>
    <scope>IDENTIFICATION</scope>
</reference>
<organism evidence="1">
    <name type="scientific">Oryza barthii</name>
    <dbReference type="NCBI Taxonomy" id="65489"/>
    <lineage>
        <taxon>Eukaryota</taxon>
        <taxon>Viridiplantae</taxon>
        <taxon>Streptophyta</taxon>
        <taxon>Embryophyta</taxon>
        <taxon>Tracheophyta</taxon>
        <taxon>Spermatophyta</taxon>
        <taxon>Magnoliopsida</taxon>
        <taxon>Liliopsida</taxon>
        <taxon>Poales</taxon>
        <taxon>Poaceae</taxon>
        <taxon>BOP clade</taxon>
        <taxon>Oryzoideae</taxon>
        <taxon>Oryzeae</taxon>
        <taxon>Oryzinae</taxon>
        <taxon>Oryza</taxon>
    </lineage>
</organism>